<gene>
    <name evidence="2" type="ORF">TRIUR3_15451</name>
</gene>
<dbReference type="STRING" id="4572.M7Z9K4"/>
<evidence type="ECO:0000313" key="2">
    <source>
        <dbReference type="EMBL" id="EMS59883.1"/>
    </source>
</evidence>
<feature type="domain" description="DUF4220" evidence="1">
    <location>
        <begin position="88"/>
        <end position="480"/>
    </location>
</feature>
<accession>M7Z9K4</accession>
<evidence type="ECO:0000259" key="1">
    <source>
        <dbReference type="Pfam" id="PF13968"/>
    </source>
</evidence>
<dbReference type="InterPro" id="IPR007658">
    <property type="entry name" value="DUF594"/>
</dbReference>
<sequence length="880" mass="98995">MGYSNHSTSSNSTSALIPLTCPDSIDVFVRNLTSSYADKSNESSVVATSVFMLVLAAVFFNLSLFSRVSNTSAVLKPTARHFLSAALSLFLPIMSYLLSQAKSYAEERHQKDLPVQARLILLWMLFVELLRKKVEAILVSGGMHKGYSGIISHATTVAWLGYLVFFNLKEAGQVAVFGTLWLICAAKFVQRVAFTEIGRRSLAHGKNARLLSSYMAQLLQAGRRGRPHAVQVPPQSERMEMCEYVVMGEENLVVKPGPLGYQLLSLDRVASSDDNVVTVGKIWQHVESDHFKRLCLSFALFKQLRRRFEPLPAITKEETDLCRDLIFEDFCRDKGVVSDDSGVALFQLLKDEISFMSEYHHSVHPVVLASPCFLVVNYIVFPVMVFVFCFMTLAISAKGDVLPVFRSIMVHNGIFTLTKCIWRNVLQIPTAFFSAIDISVSYLLFIAFVLEEVEEFLVIVLSNWFVVSLLCTYIAKPRRRLLCPTYSGTLHCISWVSSKLSHPGLITFKQDSVLSMSWLPMTLPTVALPTEAKSSIMKRFLSAAYGHQGSPAPFSKGQYILDGRRGHPDLYLSWFCESDSIAEVILTWHIATSLLEMPYPQRHKEIASGPTNDRKVVATRLSKYCAYLVAFHPELLPDDREGTECVYKDMKKDLKNALGCWNYYFAPESTRYEKMMKVVPKKPWPDCRDDNINVVQKGAMLGKALIEESKGNEGSLWELLAELWVELIVYMAPSSREEQVKGHEEALGQGGELLTLLWTLATHAGVTSPPPESVAVMPAEDRVRFLSCKGNIGKTYSEEAAKDARDVLPPHLTWYQRDNMQEKPFSYMHFTMYMHAMELVRLGGMSVDAYNRLMDLFKSNLTVMLPYAEVRDGLGLQDGS</sequence>
<dbReference type="Pfam" id="PF13968">
    <property type="entry name" value="DUF4220"/>
    <property type="match status" value="1"/>
</dbReference>
<reference evidence="2" key="1">
    <citation type="journal article" date="2013" name="Nature">
        <title>Draft genome of the wheat A-genome progenitor Triticum urartu.</title>
        <authorList>
            <person name="Ling H.Q."/>
            <person name="Zhao S."/>
            <person name="Liu D."/>
            <person name="Wang J."/>
            <person name="Sun H."/>
            <person name="Zhang C."/>
            <person name="Fan H."/>
            <person name="Li D."/>
            <person name="Dong L."/>
            <person name="Tao Y."/>
            <person name="Gao C."/>
            <person name="Wu H."/>
            <person name="Li Y."/>
            <person name="Cui Y."/>
            <person name="Guo X."/>
            <person name="Zheng S."/>
            <person name="Wang B."/>
            <person name="Yu K."/>
            <person name="Liang Q."/>
            <person name="Yang W."/>
            <person name="Lou X."/>
            <person name="Chen J."/>
            <person name="Feng M."/>
            <person name="Jian J."/>
            <person name="Zhang X."/>
            <person name="Luo G."/>
            <person name="Jiang Y."/>
            <person name="Liu J."/>
            <person name="Wang Z."/>
            <person name="Sha Y."/>
            <person name="Zhang B."/>
            <person name="Wu H."/>
            <person name="Tang D."/>
            <person name="Shen Q."/>
            <person name="Xue P."/>
            <person name="Zou S."/>
            <person name="Wang X."/>
            <person name="Liu X."/>
            <person name="Wang F."/>
            <person name="Yang Y."/>
            <person name="An X."/>
            <person name="Dong Z."/>
            <person name="Zhang K."/>
            <person name="Zhang X."/>
            <person name="Luo M.C."/>
            <person name="Dvorak J."/>
            <person name="Tong Y."/>
            <person name="Wang J."/>
            <person name="Yang H."/>
            <person name="Li Z."/>
            <person name="Wang D."/>
            <person name="Zhang A."/>
            <person name="Wang J."/>
        </authorList>
    </citation>
    <scope>NUCLEOTIDE SEQUENCE</scope>
</reference>
<proteinExistence type="predicted"/>
<name>M7Z9K4_TRIUA</name>
<dbReference type="Pfam" id="PF04578">
    <property type="entry name" value="DUF594"/>
    <property type="match status" value="1"/>
</dbReference>
<dbReference type="EMBL" id="KD115945">
    <property type="protein sequence ID" value="EMS59883.1"/>
    <property type="molecule type" value="Genomic_DNA"/>
</dbReference>
<dbReference type="AlphaFoldDB" id="M7Z9K4"/>
<dbReference type="eggNOG" id="ENOG502QSWW">
    <property type="taxonomic scope" value="Eukaryota"/>
</dbReference>
<organism evidence="2">
    <name type="scientific">Triticum urartu</name>
    <name type="common">Red wild einkorn</name>
    <name type="synonym">Crithodium urartu</name>
    <dbReference type="NCBI Taxonomy" id="4572"/>
    <lineage>
        <taxon>Eukaryota</taxon>
        <taxon>Viridiplantae</taxon>
        <taxon>Streptophyta</taxon>
        <taxon>Embryophyta</taxon>
        <taxon>Tracheophyta</taxon>
        <taxon>Spermatophyta</taxon>
        <taxon>Magnoliopsida</taxon>
        <taxon>Liliopsida</taxon>
        <taxon>Poales</taxon>
        <taxon>Poaceae</taxon>
        <taxon>BOP clade</taxon>
        <taxon>Pooideae</taxon>
        <taxon>Triticodae</taxon>
        <taxon>Triticeae</taxon>
        <taxon>Triticinae</taxon>
        <taxon>Triticum</taxon>
    </lineage>
</organism>
<protein>
    <recommendedName>
        <fullName evidence="1">DUF4220 domain-containing protein</fullName>
    </recommendedName>
</protein>
<dbReference type="PANTHER" id="PTHR31325">
    <property type="entry name" value="OS01G0798800 PROTEIN-RELATED"/>
    <property type="match status" value="1"/>
</dbReference>
<dbReference type="InterPro" id="IPR025315">
    <property type="entry name" value="DUF4220"/>
</dbReference>